<dbReference type="Pfam" id="PF10077">
    <property type="entry name" value="DUF2314"/>
    <property type="match status" value="1"/>
</dbReference>
<dbReference type="RefSeq" id="WP_238246397.1">
    <property type="nucleotide sequence ID" value="NZ_BPQP01000088.1"/>
</dbReference>
<dbReference type="EMBL" id="BPQP01000088">
    <property type="protein sequence ID" value="GJD97322.1"/>
    <property type="molecule type" value="Genomic_DNA"/>
</dbReference>
<sequence length="176" mass="19060">MRIYFVVVAVAAGFLAFKPFQSSMSPLAIPEAAAGRSEAAPRPINANAVAYHTRDARMNAAKDEARATLPRFLALLNSSAPGTYAVKFPLTQNGATEHIWLQVDSHRDGVFRGRLANKPLNGSAYKAGDAMTVPASEIGDWSVTDRDVIYGGYTARVALADMPEDRAKAFAKRFRD</sequence>
<accession>A0ABQ4S588</accession>
<organism evidence="2 3">
    <name type="scientific">Methylobacterium iners</name>
    <dbReference type="NCBI Taxonomy" id="418707"/>
    <lineage>
        <taxon>Bacteria</taxon>
        <taxon>Pseudomonadati</taxon>
        <taxon>Pseudomonadota</taxon>
        <taxon>Alphaproteobacteria</taxon>
        <taxon>Hyphomicrobiales</taxon>
        <taxon>Methylobacteriaceae</taxon>
        <taxon>Methylobacterium</taxon>
    </lineage>
</organism>
<dbReference type="InterPro" id="IPR018756">
    <property type="entry name" value="DUF2314"/>
</dbReference>
<evidence type="ECO:0000313" key="2">
    <source>
        <dbReference type="EMBL" id="GJD97322.1"/>
    </source>
</evidence>
<reference evidence="2" key="2">
    <citation type="submission" date="2021-08" db="EMBL/GenBank/DDBJ databases">
        <authorList>
            <person name="Tani A."/>
            <person name="Ola A."/>
            <person name="Ogura Y."/>
            <person name="Katsura K."/>
            <person name="Hayashi T."/>
        </authorList>
    </citation>
    <scope>NUCLEOTIDE SEQUENCE</scope>
    <source>
        <strain evidence="2">DSM 19015</strain>
    </source>
</reference>
<evidence type="ECO:0000313" key="3">
    <source>
        <dbReference type="Proteomes" id="UP001055125"/>
    </source>
</evidence>
<evidence type="ECO:0000259" key="1">
    <source>
        <dbReference type="Pfam" id="PF10077"/>
    </source>
</evidence>
<comment type="caution">
    <text evidence="2">The sequence shown here is derived from an EMBL/GenBank/DDBJ whole genome shotgun (WGS) entry which is preliminary data.</text>
</comment>
<protein>
    <recommendedName>
        <fullName evidence="1">DUF2314 domain-containing protein</fullName>
    </recommendedName>
</protein>
<feature type="domain" description="DUF2314" evidence="1">
    <location>
        <begin position="55"/>
        <end position="172"/>
    </location>
</feature>
<dbReference type="Proteomes" id="UP001055125">
    <property type="component" value="Unassembled WGS sequence"/>
</dbReference>
<proteinExistence type="predicted"/>
<gene>
    <name evidence="2" type="ORF">OCOJLMKI_4551</name>
</gene>
<keyword evidence="3" id="KW-1185">Reference proteome</keyword>
<reference evidence="2" key="1">
    <citation type="journal article" date="2021" name="Front. Microbiol.">
        <title>Comprehensive Comparative Genomics and Phenotyping of Methylobacterium Species.</title>
        <authorList>
            <person name="Alessa O."/>
            <person name="Ogura Y."/>
            <person name="Fujitani Y."/>
            <person name="Takami H."/>
            <person name="Hayashi T."/>
            <person name="Sahin N."/>
            <person name="Tani A."/>
        </authorList>
    </citation>
    <scope>NUCLEOTIDE SEQUENCE</scope>
    <source>
        <strain evidence="2">DSM 19015</strain>
    </source>
</reference>
<name>A0ABQ4S588_9HYPH</name>